<dbReference type="Gene3D" id="3.40.50.1820">
    <property type="entry name" value="alpha/beta hydrolase"/>
    <property type="match status" value="1"/>
</dbReference>
<dbReference type="EMBL" id="MU001503">
    <property type="protein sequence ID" value="KAF2443001.1"/>
    <property type="molecule type" value="Genomic_DNA"/>
</dbReference>
<comment type="caution">
    <text evidence="4">The sequence shown here is derived from an EMBL/GenBank/DDBJ whole genome shotgun (WGS) entry which is preliminary data.</text>
</comment>
<dbReference type="PANTHER" id="PTHR10655:SF64">
    <property type="entry name" value="PHOSPHOLIPASE_CARBOXYLESTERASE_THIOESTERASE DOMAIN-CONTAINING PROTEIN"/>
    <property type="match status" value="1"/>
</dbReference>
<feature type="domain" description="Phospholipase/carboxylesterase/thioesterase" evidence="3">
    <location>
        <begin position="242"/>
        <end position="301"/>
    </location>
</feature>
<dbReference type="GO" id="GO:0005737">
    <property type="term" value="C:cytoplasm"/>
    <property type="evidence" value="ECO:0007669"/>
    <property type="project" value="TreeGrafter"/>
</dbReference>
<dbReference type="SUPFAM" id="SSF53474">
    <property type="entry name" value="alpha/beta-Hydrolases"/>
    <property type="match status" value="1"/>
</dbReference>
<keyword evidence="5" id="KW-1185">Reference proteome</keyword>
<name>A0A9P4UAF6_9PLEO</name>
<comment type="similarity">
    <text evidence="1">Belongs to the AB hydrolase superfamily. AB hydrolase 2 family.</text>
</comment>
<evidence type="ECO:0000313" key="5">
    <source>
        <dbReference type="Proteomes" id="UP000799764"/>
    </source>
</evidence>
<dbReference type="OrthoDB" id="2418081at2759"/>
<sequence>MSASARNIPVHKSPLVVEPTGSHKTTMIVLHGRGSTAERFAEPFLASLVSEAAASNVAERANAVFQDYFPNTKFVYPTAPLRRAVAFNRSLTHQWFDKWSPQHPELKQHLQVPGLRETSTYLHGLIQQEIDIIGAPHVALVGLSQGCASSLIATLLWRGEPFGAVVGMCGYLPFRASMVDVVDEADDEDNPFAETKGDANGVTERETEESETNTKSEKAIAWLHTELEMDKEDVHIEPPPIQSIPIFMGHGTEDPLIPCEHGRQAVEFLRAIDADIEWNEYEGLDHWYSADMLRDIIDFIKRRTGWESTTLTKSGDIIGVEDQRES</sequence>
<dbReference type="InterPro" id="IPR029058">
    <property type="entry name" value="AB_hydrolase_fold"/>
</dbReference>
<feature type="region of interest" description="Disordered" evidence="2">
    <location>
        <begin position="188"/>
        <end position="216"/>
    </location>
</feature>
<feature type="domain" description="Phospholipase/carboxylesterase/thioesterase" evidence="3">
    <location>
        <begin position="13"/>
        <end position="178"/>
    </location>
</feature>
<dbReference type="AlphaFoldDB" id="A0A9P4UAF6"/>
<dbReference type="Proteomes" id="UP000799764">
    <property type="component" value="Unassembled WGS sequence"/>
</dbReference>
<dbReference type="GO" id="GO:0008474">
    <property type="term" value="F:palmitoyl-(protein) hydrolase activity"/>
    <property type="evidence" value="ECO:0007669"/>
    <property type="project" value="TreeGrafter"/>
</dbReference>
<evidence type="ECO:0000256" key="2">
    <source>
        <dbReference type="SAM" id="MobiDB-lite"/>
    </source>
</evidence>
<reference evidence="4" key="1">
    <citation type="journal article" date="2020" name="Stud. Mycol.">
        <title>101 Dothideomycetes genomes: a test case for predicting lifestyles and emergence of pathogens.</title>
        <authorList>
            <person name="Haridas S."/>
            <person name="Albert R."/>
            <person name="Binder M."/>
            <person name="Bloem J."/>
            <person name="Labutti K."/>
            <person name="Salamov A."/>
            <person name="Andreopoulos B."/>
            <person name="Baker S."/>
            <person name="Barry K."/>
            <person name="Bills G."/>
            <person name="Bluhm B."/>
            <person name="Cannon C."/>
            <person name="Castanera R."/>
            <person name="Culley D."/>
            <person name="Daum C."/>
            <person name="Ezra D."/>
            <person name="Gonzalez J."/>
            <person name="Henrissat B."/>
            <person name="Kuo A."/>
            <person name="Liang C."/>
            <person name="Lipzen A."/>
            <person name="Lutzoni F."/>
            <person name="Magnuson J."/>
            <person name="Mondo S."/>
            <person name="Nolan M."/>
            <person name="Ohm R."/>
            <person name="Pangilinan J."/>
            <person name="Park H.-J."/>
            <person name="Ramirez L."/>
            <person name="Alfaro M."/>
            <person name="Sun H."/>
            <person name="Tritt A."/>
            <person name="Yoshinaga Y."/>
            <person name="Zwiers L.-H."/>
            <person name="Turgeon B."/>
            <person name="Goodwin S."/>
            <person name="Spatafora J."/>
            <person name="Crous P."/>
            <person name="Grigoriev I."/>
        </authorList>
    </citation>
    <scope>NUCLEOTIDE SEQUENCE</scope>
    <source>
        <strain evidence="4">CBS 690.94</strain>
    </source>
</reference>
<dbReference type="InterPro" id="IPR003140">
    <property type="entry name" value="PLipase/COase/thioEstase"/>
</dbReference>
<proteinExistence type="inferred from homology"/>
<dbReference type="Pfam" id="PF02230">
    <property type="entry name" value="Abhydrolase_2"/>
    <property type="match status" value="2"/>
</dbReference>
<dbReference type="PANTHER" id="PTHR10655">
    <property type="entry name" value="LYSOPHOSPHOLIPASE-RELATED"/>
    <property type="match status" value="1"/>
</dbReference>
<organism evidence="4 5">
    <name type="scientific">Karstenula rhodostoma CBS 690.94</name>
    <dbReference type="NCBI Taxonomy" id="1392251"/>
    <lineage>
        <taxon>Eukaryota</taxon>
        <taxon>Fungi</taxon>
        <taxon>Dikarya</taxon>
        <taxon>Ascomycota</taxon>
        <taxon>Pezizomycotina</taxon>
        <taxon>Dothideomycetes</taxon>
        <taxon>Pleosporomycetidae</taxon>
        <taxon>Pleosporales</taxon>
        <taxon>Massarineae</taxon>
        <taxon>Didymosphaeriaceae</taxon>
        <taxon>Karstenula</taxon>
    </lineage>
</organism>
<dbReference type="GO" id="GO:0052689">
    <property type="term" value="F:carboxylic ester hydrolase activity"/>
    <property type="evidence" value="ECO:0007669"/>
    <property type="project" value="TreeGrafter"/>
</dbReference>
<dbReference type="InterPro" id="IPR050565">
    <property type="entry name" value="LYPA1-2/EST-like"/>
</dbReference>
<evidence type="ECO:0000259" key="3">
    <source>
        <dbReference type="Pfam" id="PF02230"/>
    </source>
</evidence>
<accession>A0A9P4UAF6</accession>
<evidence type="ECO:0000256" key="1">
    <source>
        <dbReference type="ARBA" id="ARBA00006499"/>
    </source>
</evidence>
<evidence type="ECO:0000313" key="4">
    <source>
        <dbReference type="EMBL" id="KAF2443001.1"/>
    </source>
</evidence>
<gene>
    <name evidence="4" type="ORF">P171DRAFT_54299</name>
</gene>
<protein>
    <submittedName>
        <fullName evidence="4">Alpha/beta-hydrolase</fullName>
    </submittedName>
</protein>